<evidence type="ECO:0000313" key="9">
    <source>
        <dbReference type="EMBL" id="API86499.1"/>
    </source>
</evidence>
<dbReference type="PANTHER" id="PTHR30353">
    <property type="entry name" value="INNER MEMBRANE PROTEIN DEDA-RELATED"/>
    <property type="match status" value="1"/>
</dbReference>
<feature type="transmembrane region" description="Helical" evidence="7">
    <location>
        <begin position="31"/>
        <end position="49"/>
    </location>
</feature>
<dbReference type="KEGG" id="frx:F7310_03650"/>
<keyword evidence="3 7" id="KW-1003">Cell membrane</keyword>
<dbReference type="Proteomes" id="UP000184222">
    <property type="component" value="Chromosome"/>
</dbReference>
<evidence type="ECO:0000256" key="2">
    <source>
        <dbReference type="ARBA" id="ARBA00010792"/>
    </source>
</evidence>
<protein>
    <recommendedName>
        <fullName evidence="8">VTT domain-containing protein</fullName>
    </recommendedName>
</protein>
<dbReference type="STRING" id="573570.F7310_03650"/>
<feature type="transmembrane region" description="Helical" evidence="7">
    <location>
        <begin position="153"/>
        <end position="173"/>
    </location>
</feature>
<dbReference type="EMBL" id="CP016796">
    <property type="protein sequence ID" value="API86499.1"/>
    <property type="molecule type" value="Genomic_DNA"/>
</dbReference>
<evidence type="ECO:0000256" key="5">
    <source>
        <dbReference type="ARBA" id="ARBA00022989"/>
    </source>
</evidence>
<dbReference type="InterPro" id="IPR032818">
    <property type="entry name" value="DedA-like"/>
</dbReference>
<reference evidence="9 10" key="1">
    <citation type="journal article" date="2016" name="Appl. Environ. Microbiol.">
        <title>Whole genome relationships among Francisella bacteria of diverse origin define new species and provide specific regions for detection.</title>
        <authorList>
            <person name="Challacombe J.F."/>
            <person name="Petersen J.M."/>
            <person name="Gallegos-Graves V."/>
            <person name="Hodge D."/>
            <person name="Pillai S."/>
            <person name="Kuske C.R."/>
        </authorList>
    </citation>
    <scope>NUCLEOTIDE SEQUENCE [LARGE SCALE GENOMIC DNA]</scope>
    <source>
        <strain evidence="10">TX07-7310</strain>
    </source>
</reference>
<evidence type="ECO:0000256" key="3">
    <source>
        <dbReference type="ARBA" id="ARBA00022475"/>
    </source>
</evidence>
<dbReference type="RefSeq" id="WP_072711856.1">
    <property type="nucleotide sequence ID" value="NZ_CP016796.1"/>
</dbReference>
<comment type="similarity">
    <text evidence="2 7">Belongs to the DedA family.</text>
</comment>
<keyword evidence="4 7" id="KW-0812">Transmembrane</keyword>
<feature type="domain" description="VTT" evidence="8">
    <location>
        <begin position="49"/>
        <end position="171"/>
    </location>
</feature>
<dbReference type="PANTHER" id="PTHR30353:SF0">
    <property type="entry name" value="TRANSMEMBRANE PROTEIN"/>
    <property type="match status" value="1"/>
</dbReference>
<dbReference type="OrthoDB" id="9780918at2"/>
<evidence type="ECO:0000256" key="7">
    <source>
        <dbReference type="RuleBase" id="RU367016"/>
    </source>
</evidence>
<feature type="transmembrane region" description="Helical" evidence="7">
    <location>
        <begin position="185"/>
        <end position="205"/>
    </location>
</feature>
<evidence type="ECO:0000313" key="10">
    <source>
        <dbReference type="Proteomes" id="UP000184222"/>
    </source>
</evidence>
<gene>
    <name evidence="9" type="ORF">F7310_03650</name>
</gene>
<name>A0A1L4BRM9_9GAMM</name>
<comment type="subcellular location">
    <subcellularLocation>
        <location evidence="1 7">Cell membrane</location>
        <topology evidence="1 7">Multi-pass membrane protein</topology>
    </subcellularLocation>
</comment>
<evidence type="ECO:0000256" key="1">
    <source>
        <dbReference type="ARBA" id="ARBA00004651"/>
    </source>
</evidence>
<accession>A0A1L4BRM9</accession>
<organism evidence="9 10">
    <name type="scientific">Francisella uliginis</name>
    <dbReference type="NCBI Taxonomy" id="573570"/>
    <lineage>
        <taxon>Bacteria</taxon>
        <taxon>Pseudomonadati</taxon>
        <taxon>Pseudomonadota</taxon>
        <taxon>Gammaproteobacteria</taxon>
        <taxon>Thiotrichales</taxon>
        <taxon>Francisellaceae</taxon>
        <taxon>Francisella</taxon>
    </lineage>
</organism>
<dbReference type="GO" id="GO:0005886">
    <property type="term" value="C:plasma membrane"/>
    <property type="evidence" value="ECO:0007669"/>
    <property type="project" value="UniProtKB-SubCell"/>
</dbReference>
<proteinExistence type="inferred from homology"/>
<keyword evidence="5 7" id="KW-1133">Transmembrane helix</keyword>
<sequence length="220" mass="24676">MDTITALLHIILHLDQFISTYINILGDWTYLLLFVVIFCETGLVITPFLPGDSLLFALGLTGAATTLNIHLVAPILVLAAVCGDSCNYFLGRIVGKRIFKDDAKILKTAHLEKAQEFFNKYGPLAIILARFTPIVRTFMPFTAGMARMKYSKFVIMGIIGAFIWVYLIIYIAFFFSNNAFVKKYFGLFIILIIVISLIPPTISFIKALKNKLLNKNSSSF</sequence>
<keyword evidence="6 7" id="KW-0472">Membrane</keyword>
<dbReference type="AlphaFoldDB" id="A0A1L4BRM9"/>
<feature type="transmembrane region" description="Helical" evidence="7">
    <location>
        <begin position="69"/>
        <end position="90"/>
    </location>
</feature>
<dbReference type="Pfam" id="PF09335">
    <property type="entry name" value="VTT_dom"/>
    <property type="match status" value="1"/>
</dbReference>
<dbReference type="InterPro" id="IPR032816">
    <property type="entry name" value="VTT_dom"/>
</dbReference>
<keyword evidence="10" id="KW-1185">Reference proteome</keyword>
<evidence type="ECO:0000259" key="8">
    <source>
        <dbReference type="Pfam" id="PF09335"/>
    </source>
</evidence>
<evidence type="ECO:0000256" key="4">
    <source>
        <dbReference type="ARBA" id="ARBA00022692"/>
    </source>
</evidence>
<evidence type="ECO:0000256" key="6">
    <source>
        <dbReference type="ARBA" id="ARBA00023136"/>
    </source>
</evidence>